<protein>
    <submittedName>
        <fullName evidence="1">Uncharacterized protein</fullName>
    </submittedName>
</protein>
<gene>
    <name evidence="1" type="ORF">BGZ65_004496</name>
</gene>
<keyword evidence="2" id="KW-1185">Reference proteome</keyword>
<sequence>MARASYRYRNVIPIPPAPTTLIPLQEFFQPTNVAELPPVYLQHEIRSTEEITPQMAAETMETADHSNQELIQVVEEDIGSH</sequence>
<accession>A0A9P6ML56</accession>
<dbReference type="EMBL" id="JAAAHW010000065">
    <property type="protein sequence ID" value="KAG0006732.1"/>
    <property type="molecule type" value="Genomic_DNA"/>
</dbReference>
<proteinExistence type="predicted"/>
<dbReference type="Proteomes" id="UP000749646">
    <property type="component" value="Unassembled WGS sequence"/>
</dbReference>
<evidence type="ECO:0000313" key="2">
    <source>
        <dbReference type="Proteomes" id="UP000749646"/>
    </source>
</evidence>
<comment type="caution">
    <text evidence="1">The sequence shown here is derived from an EMBL/GenBank/DDBJ whole genome shotgun (WGS) entry which is preliminary data.</text>
</comment>
<name>A0A9P6ML56_9FUNG</name>
<feature type="non-terminal residue" evidence="1">
    <location>
        <position position="81"/>
    </location>
</feature>
<dbReference type="AlphaFoldDB" id="A0A9P6ML56"/>
<evidence type="ECO:0000313" key="1">
    <source>
        <dbReference type="EMBL" id="KAG0006732.1"/>
    </source>
</evidence>
<organism evidence="1 2">
    <name type="scientific">Modicella reniformis</name>
    <dbReference type="NCBI Taxonomy" id="1440133"/>
    <lineage>
        <taxon>Eukaryota</taxon>
        <taxon>Fungi</taxon>
        <taxon>Fungi incertae sedis</taxon>
        <taxon>Mucoromycota</taxon>
        <taxon>Mortierellomycotina</taxon>
        <taxon>Mortierellomycetes</taxon>
        <taxon>Mortierellales</taxon>
        <taxon>Mortierellaceae</taxon>
        <taxon>Modicella</taxon>
    </lineage>
</organism>
<reference evidence="1" key="1">
    <citation type="journal article" date="2020" name="Fungal Divers.">
        <title>Resolving the Mortierellaceae phylogeny through synthesis of multi-gene phylogenetics and phylogenomics.</title>
        <authorList>
            <person name="Vandepol N."/>
            <person name="Liber J."/>
            <person name="Desiro A."/>
            <person name="Na H."/>
            <person name="Kennedy M."/>
            <person name="Barry K."/>
            <person name="Grigoriev I.V."/>
            <person name="Miller A.N."/>
            <person name="O'Donnell K."/>
            <person name="Stajich J.E."/>
            <person name="Bonito G."/>
        </authorList>
    </citation>
    <scope>NUCLEOTIDE SEQUENCE</scope>
    <source>
        <strain evidence="1">MES-2147</strain>
    </source>
</reference>